<protein>
    <submittedName>
        <fullName evidence="3">Uncharacterized protein</fullName>
    </submittedName>
</protein>
<feature type="region of interest" description="Disordered" evidence="1">
    <location>
        <begin position="1"/>
        <end position="111"/>
    </location>
</feature>
<evidence type="ECO:0000313" key="3">
    <source>
        <dbReference type="EMBL" id="MCP2310365.1"/>
    </source>
</evidence>
<name>A0ABT1IYY6_9ACTN</name>
<feature type="compositionally biased region" description="Low complexity" evidence="1">
    <location>
        <begin position="97"/>
        <end position="109"/>
    </location>
</feature>
<organism evidence="3 4">
    <name type="scientific">Kitasatospora paracochleata</name>
    <dbReference type="NCBI Taxonomy" id="58354"/>
    <lineage>
        <taxon>Bacteria</taxon>
        <taxon>Bacillati</taxon>
        <taxon>Actinomycetota</taxon>
        <taxon>Actinomycetes</taxon>
        <taxon>Kitasatosporales</taxon>
        <taxon>Streptomycetaceae</taxon>
        <taxon>Kitasatospora</taxon>
    </lineage>
</organism>
<sequence length="317" mass="31989">MAAGAAAGETIRMYGQGQGQQYPQGQPQPPYGQPPQYGAPQPPGAQPPYGQPAPPYGQPPQYGTPQPGGYAAPPPAPQPGGYGFPQQPQQPAPPYGAPQAPQPGYGYQPPAEPKRGNGLVIGVVIGALVLVGGGIGVWALTKGGSGSNTAGKYKVAVTDTLPGGYTKKSSTDRGAVSGTEGMATLEGSTGALYQKSPTDILVLGAGWGTITDPGALITAVAGNASNTQSTGTEKLTWKKELSDVDANDPKDPGGKLRCGVASNGKADFPVCSWANHSTFGSVTFVNVLPTGAGAAALSPSQAADRTRQIRDTVVVAK</sequence>
<dbReference type="Proteomes" id="UP001206483">
    <property type="component" value="Unassembled WGS sequence"/>
</dbReference>
<accession>A0ABT1IYY6</accession>
<keyword evidence="2" id="KW-0812">Transmembrane</keyword>
<dbReference type="EMBL" id="JAMZDX010000003">
    <property type="protein sequence ID" value="MCP2310365.1"/>
    <property type="molecule type" value="Genomic_DNA"/>
</dbReference>
<keyword evidence="2" id="KW-0472">Membrane</keyword>
<keyword evidence="4" id="KW-1185">Reference proteome</keyword>
<dbReference type="RefSeq" id="WP_253798221.1">
    <property type="nucleotide sequence ID" value="NZ_BAAAUB010000028.1"/>
</dbReference>
<reference evidence="3 4" key="1">
    <citation type="submission" date="2022-06" db="EMBL/GenBank/DDBJ databases">
        <title>Sequencing the genomes of 1000 actinobacteria strains.</title>
        <authorList>
            <person name="Klenk H.-P."/>
        </authorList>
    </citation>
    <scope>NUCLEOTIDE SEQUENCE [LARGE SCALE GENOMIC DNA]</scope>
    <source>
        <strain evidence="3 4">DSM 41656</strain>
    </source>
</reference>
<feature type="transmembrane region" description="Helical" evidence="2">
    <location>
        <begin position="119"/>
        <end position="140"/>
    </location>
</feature>
<evidence type="ECO:0000256" key="1">
    <source>
        <dbReference type="SAM" id="MobiDB-lite"/>
    </source>
</evidence>
<evidence type="ECO:0000256" key="2">
    <source>
        <dbReference type="SAM" id="Phobius"/>
    </source>
</evidence>
<feature type="compositionally biased region" description="Low complexity" evidence="1">
    <location>
        <begin position="59"/>
        <end position="71"/>
    </location>
</feature>
<comment type="caution">
    <text evidence="3">The sequence shown here is derived from an EMBL/GenBank/DDBJ whole genome shotgun (WGS) entry which is preliminary data.</text>
</comment>
<keyword evidence="2" id="KW-1133">Transmembrane helix</keyword>
<proteinExistence type="predicted"/>
<evidence type="ECO:0000313" key="4">
    <source>
        <dbReference type="Proteomes" id="UP001206483"/>
    </source>
</evidence>
<gene>
    <name evidence="3" type="ORF">FHR36_003498</name>
</gene>
<feature type="compositionally biased region" description="Pro residues" evidence="1">
    <location>
        <begin position="40"/>
        <end position="58"/>
    </location>
</feature>